<dbReference type="Gene3D" id="2.60.40.420">
    <property type="entry name" value="Cupredoxins - blue copper proteins"/>
    <property type="match status" value="1"/>
</dbReference>
<feature type="compositionally biased region" description="Pro residues" evidence="1">
    <location>
        <begin position="241"/>
        <end position="252"/>
    </location>
</feature>
<comment type="caution">
    <text evidence="3">The sequence shown here is derived from an EMBL/GenBank/DDBJ whole genome shotgun (WGS) entry which is preliminary data.</text>
</comment>
<dbReference type="PANTHER" id="PTHR34883:SF15">
    <property type="entry name" value="EXTRACELLULAR SERINE-RICH PROTEIN"/>
    <property type="match status" value="1"/>
</dbReference>
<dbReference type="CDD" id="cd00920">
    <property type="entry name" value="Cupredoxin"/>
    <property type="match status" value="1"/>
</dbReference>
<feature type="region of interest" description="Disordered" evidence="1">
    <location>
        <begin position="226"/>
        <end position="252"/>
    </location>
</feature>
<name>A0A8H6XZ91_9AGAR</name>
<dbReference type="InterPro" id="IPR008972">
    <property type="entry name" value="Cupredoxin"/>
</dbReference>
<dbReference type="Proteomes" id="UP000620124">
    <property type="component" value="Unassembled WGS sequence"/>
</dbReference>
<keyword evidence="2" id="KW-0812">Transmembrane</keyword>
<evidence type="ECO:0000313" key="3">
    <source>
        <dbReference type="EMBL" id="KAF7348997.1"/>
    </source>
</evidence>
<dbReference type="OrthoDB" id="2331100at2759"/>
<dbReference type="Gene3D" id="1.20.5.100">
    <property type="entry name" value="Cytochrome c1, transmembrane anchor, C-terminal"/>
    <property type="match status" value="1"/>
</dbReference>
<accession>A0A8H6XZ91</accession>
<proteinExistence type="predicted"/>
<sequence length="252" mass="26805">MSVSGPDPPVIVNVSANNGTYQFIPPIIHASNGTVVSFQFSGIPGNHSVTQSSFASPCQPLANGFDSGFIAAREKTDGTFPTFNLTVTNDQNAMWFYCRQQTPTSHCNSGMVGVINGVKTRFQTFQDKAQNSHPTSSAQGAAVSNVSDPKPSVPIGAIIGATIGTLLLVVLCVIGVVLRRRRRHHARLEGMRPDPLITYEKGPFPPENGVTVLSAILREVRSLRTQMRPGGASTSASSPPSDCPPPKYTISS</sequence>
<keyword evidence="2" id="KW-1133">Transmembrane helix</keyword>
<evidence type="ECO:0008006" key="5">
    <source>
        <dbReference type="Google" id="ProtNLM"/>
    </source>
</evidence>
<dbReference type="EMBL" id="JACAZI010000011">
    <property type="protein sequence ID" value="KAF7348997.1"/>
    <property type="molecule type" value="Genomic_DNA"/>
</dbReference>
<organism evidence="3 4">
    <name type="scientific">Mycena venus</name>
    <dbReference type="NCBI Taxonomy" id="2733690"/>
    <lineage>
        <taxon>Eukaryota</taxon>
        <taxon>Fungi</taxon>
        <taxon>Dikarya</taxon>
        <taxon>Basidiomycota</taxon>
        <taxon>Agaricomycotina</taxon>
        <taxon>Agaricomycetes</taxon>
        <taxon>Agaricomycetidae</taxon>
        <taxon>Agaricales</taxon>
        <taxon>Marasmiineae</taxon>
        <taxon>Mycenaceae</taxon>
        <taxon>Mycena</taxon>
    </lineage>
</organism>
<reference evidence="3" key="1">
    <citation type="submission" date="2020-05" db="EMBL/GenBank/DDBJ databases">
        <title>Mycena genomes resolve the evolution of fungal bioluminescence.</title>
        <authorList>
            <person name="Tsai I.J."/>
        </authorList>
    </citation>
    <scope>NUCLEOTIDE SEQUENCE</scope>
    <source>
        <strain evidence="3">CCC161011</strain>
    </source>
</reference>
<dbReference type="AlphaFoldDB" id="A0A8H6XZ91"/>
<protein>
    <recommendedName>
        <fullName evidence="5">Extracellular serine-rich protein</fullName>
    </recommendedName>
</protein>
<feature type="transmembrane region" description="Helical" evidence="2">
    <location>
        <begin position="155"/>
        <end position="178"/>
    </location>
</feature>
<keyword evidence="2" id="KW-0472">Membrane</keyword>
<keyword evidence="4" id="KW-1185">Reference proteome</keyword>
<dbReference type="PANTHER" id="PTHR34883">
    <property type="entry name" value="SERINE-RICH PROTEIN, PUTATIVE-RELATED-RELATED"/>
    <property type="match status" value="1"/>
</dbReference>
<dbReference type="SUPFAM" id="SSF49503">
    <property type="entry name" value="Cupredoxins"/>
    <property type="match status" value="1"/>
</dbReference>
<dbReference type="InterPro" id="IPR052953">
    <property type="entry name" value="Ser-rich/MCO-related"/>
</dbReference>
<evidence type="ECO:0000256" key="2">
    <source>
        <dbReference type="SAM" id="Phobius"/>
    </source>
</evidence>
<gene>
    <name evidence="3" type="ORF">MVEN_01420800</name>
</gene>
<evidence type="ECO:0000256" key="1">
    <source>
        <dbReference type="SAM" id="MobiDB-lite"/>
    </source>
</evidence>
<evidence type="ECO:0000313" key="4">
    <source>
        <dbReference type="Proteomes" id="UP000620124"/>
    </source>
</evidence>